<organism evidence="1 2">
    <name type="scientific">Halteria grandinella</name>
    <dbReference type="NCBI Taxonomy" id="5974"/>
    <lineage>
        <taxon>Eukaryota</taxon>
        <taxon>Sar</taxon>
        <taxon>Alveolata</taxon>
        <taxon>Ciliophora</taxon>
        <taxon>Intramacronucleata</taxon>
        <taxon>Spirotrichea</taxon>
        <taxon>Stichotrichia</taxon>
        <taxon>Sporadotrichida</taxon>
        <taxon>Halteriidae</taxon>
        <taxon>Halteria</taxon>
    </lineage>
</organism>
<reference evidence="1" key="1">
    <citation type="submission" date="2019-06" db="EMBL/GenBank/DDBJ databases">
        <authorList>
            <person name="Zheng W."/>
        </authorList>
    </citation>
    <scope>NUCLEOTIDE SEQUENCE</scope>
    <source>
        <strain evidence="1">QDHG01</strain>
    </source>
</reference>
<sequence>MFGQVQPSIRRVYFRIILLQQTELVKCFSGAFISQCRYGLQNNWSFFIFLNALLTSYSICCDSLQCLSLCHSHHISFL</sequence>
<dbReference type="AlphaFoldDB" id="A0A8J8T5Y7"/>
<comment type="caution">
    <text evidence="1">The sequence shown here is derived from an EMBL/GenBank/DDBJ whole genome shotgun (WGS) entry which is preliminary data.</text>
</comment>
<evidence type="ECO:0000313" key="2">
    <source>
        <dbReference type="Proteomes" id="UP000785679"/>
    </source>
</evidence>
<evidence type="ECO:0000313" key="1">
    <source>
        <dbReference type="EMBL" id="TNV83554.1"/>
    </source>
</evidence>
<dbReference type="EMBL" id="RRYP01003715">
    <property type="protein sequence ID" value="TNV83554.1"/>
    <property type="molecule type" value="Genomic_DNA"/>
</dbReference>
<accession>A0A8J8T5Y7</accession>
<gene>
    <name evidence="1" type="ORF">FGO68_gene3534</name>
</gene>
<name>A0A8J8T5Y7_HALGN</name>
<proteinExistence type="predicted"/>
<dbReference type="Proteomes" id="UP000785679">
    <property type="component" value="Unassembled WGS sequence"/>
</dbReference>
<keyword evidence="2" id="KW-1185">Reference proteome</keyword>
<protein>
    <submittedName>
        <fullName evidence="1">Uncharacterized protein</fullName>
    </submittedName>
</protein>